<accession>A0A412G2M7</accession>
<proteinExistence type="predicted"/>
<dbReference type="InterPro" id="IPR036390">
    <property type="entry name" value="WH_DNA-bd_sf"/>
</dbReference>
<evidence type="ECO:0000259" key="4">
    <source>
        <dbReference type="PROSITE" id="PS50949"/>
    </source>
</evidence>
<dbReference type="SMART" id="SM00895">
    <property type="entry name" value="FCD"/>
    <property type="match status" value="1"/>
</dbReference>
<evidence type="ECO:0000313" key="5">
    <source>
        <dbReference type="EMBL" id="RGR74704.1"/>
    </source>
</evidence>
<dbReference type="Pfam" id="PF00392">
    <property type="entry name" value="GntR"/>
    <property type="match status" value="1"/>
</dbReference>
<gene>
    <name evidence="5" type="ORF">DWY25_07945</name>
</gene>
<dbReference type="PANTHER" id="PTHR43537">
    <property type="entry name" value="TRANSCRIPTIONAL REGULATOR, GNTR FAMILY"/>
    <property type="match status" value="1"/>
</dbReference>
<evidence type="ECO:0000256" key="3">
    <source>
        <dbReference type="ARBA" id="ARBA00023163"/>
    </source>
</evidence>
<dbReference type="Proteomes" id="UP000284178">
    <property type="component" value="Unassembled WGS sequence"/>
</dbReference>
<reference evidence="5 6" key="1">
    <citation type="submission" date="2018-08" db="EMBL/GenBank/DDBJ databases">
        <title>A genome reference for cultivated species of the human gut microbiota.</title>
        <authorList>
            <person name="Zou Y."/>
            <person name="Xue W."/>
            <person name="Luo G."/>
        </authorList>
    </citation>
    <scope>NUCLEOTIDE SEQUENCE [LARGE SCALE GENOMIC DNA]</scope>
    <source>
        <strain evidence="5 6">AF24-29</strain>
    </source>
</reference>
<dbReference type="SUPFAM" id="SSF48008">
    <property type="entry name" value="GntR ligand-binding domain-like"/>
    <property type="match status" value="1"/>
</dbReference>
<protein>
    <submittedName>
        <fullName evidence="5">GntR family transcriptional regulator</fullName>
    </submittedName>
</protein>
<dbReference type="RefSeq" id="WP_117894789.1">
    <property type="nucleotide sequence ID" value="NZ_CABJCV010000008.1"/>
</dbReference>
<dbReference type="CDD" id="cd07377">
    <property type="entry name" value="WHTH_GntR"/>
    <property type="match status" value="1"/>
</dbReference>
<dbReference type="InterPro" id="IPR008920">
    <property type="entry name" value="TF_FadR/GntR_C"/>
</dbReference>
<dbReference type="GO" id="GO:0003700">
    <property type="term" value="F:DNA-binding transcription factor activity"/>
    <property type="evidence" value="ECO:0007669"/>
    <property type="project" value="InterPro"/>
</dbReference>
<keyword evidence="3" id="KW-0804">Transcription</keyword>
<evidence type="ECO:0000256" key="2">
    <source>
        <dbReference type="ARBA" id="ARBA00023125"/>
    </source>
</evidence>
<dbReference type="GeneID" id="83015336"/>
<dbReference type="Gene3D" id="1.20.120.530">
    <property type="entry name" value="GntR ligand-binding domain-like"/>
    <property type="match status" value="1"/>
</dbReference>
<dbReference type="PANTHER" id="PTHR43537:SF51">
    <property type="entry name" value="HTH-TYPE TRANSCRIPTIONAL REGULATOR LGOR-RELATED"/>
    <property type="match status" value="1"/>
</dbReference>
<dbReference type="AlphaFoldDB" id="A0A412G2M7"/>
<dbReference type="PROSITE" id="PS50949">
    <property type="entry name" value="HTH_GNTR"/>
    <property type="match status" value="1"/>
</dbReference>
<keyword evidence="2" id="KW-0238">DNA-binding</keyword>
<evidence type="ECO:0000256" key="1">
    <source>
        <dbReference type="ARBA" id="ARBA00023015"/>
    </source>
</evidence>
<dbReference type="SMART" id="SM00345">
    <property type="entry name" value="HTH_GNTR"/>
    <property type="match status" value="1"/>
</dbReference>
<sequence length="234" mass="27780">MDKLEIYNQLKEEIIDLKIEPGALISENEISRRFEVSRTPVRDVFLRLCNDGLLEVLPQRGTKVSLIDMELVMATINMRTIVEIQILKDGIERRTPAQLQQLKMDLERQRQAIAQKRTPDEFYALDSEFHEHIFAIAGQRAMWQIINQMKVHYSRFRMLDVKANFSMNELLHEHEEIVEIVEKRQRERCGEVMRYHLEGGVRRLHDRIQGEFSRYFLLPPDETETQLPESGQRY</sequence>
<dbReference type="GO" id="GO:0003677">
    <property type="term" value="F:DNA binding"/>
    <property type="evidence" value="ECO:0007669"/>
    <property type="project" value="UniProtKB-KW"/>
</dbReference>
<comment type="caution">
    <text evidence="5">The sequence shown here is derived from an EMBL/GenBank/DDBJ whole genome shotgun (WGS) entry which is preliminary data.</text>
</comment>
<dbReference type="InterPro" id="IPR011711">
    <property type="entry name" value="GntR_C"/>
</dbReference>
<dbReference type="Pfam" id="PF07729">
    <property type="entry name" value="FCD"/>
    <property type="match status" value="1"/>
</dbReference>
<keyword evidence="6" id="KW-1185">Reference proteome</keyword>
<organism evidence="5 6">
    <name type="scientific">Holdemania filiformis</name>
    <dbReference type="NCBI Taxonomy" id="61171"/>
    <lineage>
        <taxon>Bacteria</taxon>
        <taxon>Bacillati</taxon>
        <taxon>Bacillota</taxon>
        <taxon>Erysipelotrichia</taxon>
        <taxon>Erysipelotrichales</taxon>
        <taxon>Erysipelotrichaceae</taxon>
        <taxon>Holdemania</taxon>
    </lineage>
</organism>
<dbReference type="Gene3D" id="1.10.10.10">
    <property type="entry name" value="Winged helix-like DNA-binding domain superfamily/Winged helix DNA-binding domain"/>
    <property type="match status" value="1"/>
</dbReference>
<dbReference type="InterPro" id="IPR000524">
    <property type="entry name" value="Tscrpt_reg_HTH_GntR"/>
</dbReference>
<evidence type="ECO:0000313" key="6">
    <source>
        <dbReference type="Proteomes" id="UP000284178"/>
    </source>
</evidence>
<dbReference type="InterPro" id="IPR036388">
    <property type="entry name" value="WH-like_DNA-bd_sf"/>
</dbReference>
<name>A0A412G2M7_9FIRM</name>
<dbReference type="SUPFAM" id="SSF46785">
    <property type="entry name" value="Winged helix' DNA-binding domain"/>
    <property type="match status" value="1"/>
</dbReference>
<dbReference type="EMBL" id="QRUP01000008">
    <property type="protein sequence ID" value="RGR74704.1"/>
    <property type="molecule type" value="Genomic_DNA"/>
</dbReference>
<feature type="domain" description="HTH gntR-type" evidence="4">
    <location>
        <begin position="1"/>
        <end position="67"/>
    </location>
</feature>
<keyword evidence="1" id="KW-0805">Transcription regulation</keyword>